<evidence type="ECO:0000313" key="2">
    <source>
        <dbReference type="EMBL" id="MPL90906.1"/>
    </source>
</evidence>
<keyword evidence="1" id="KW-0472">Membrane</keyword>
<name>A0A644VHX1_9ZZZZ</name>
<comment type="caution">
    <text evidence="2">The sequence shown here is derived from an EMBL/GenBank/DDBJ whole genome shotgun (WGS) entry which is preliminary data.</text>
</comment>
<evidence type="ECO:0008006" key="3">
    <source>
        <dbReference type="Google" id="ProtNLM"/>
    </source>
</evidence>
<keyword evidence="1" id="KW-1133">Transmembrane helix</keyword>
<dbReference type="EMBL" id="VSSQ01000316">
    <property type="protein sequence ID" value="MPL90906.1"/>
    <property type="molecule type" value="Genomic_DNA"/>
</dbReference>
<dbReference type="AlphaFoldDB" id="A0A644VHX1"/>
<keyword evidence="1" id="KW-0812">Transmembrane</keyword>
<sequence>MKEIDREPMQPQKKGNTPWERLGLDVVEYARLMKSVEEDIQKQADKIRFERECKKYEKEPPFVFAGLGCIYWILIFAIGFFFAFVLVER</sequence>
<reference evidence="2" key="1">
    <citation type="submission" date="2019-08" db="EMBL/GenBank/DDBJ databases">
        <authorList>
            <person name="Kucharzyk K."/>
            <person name="Murdoch R.W."/>
            <person name="Higgins S."/>
            <person name="Loffler F."/>
        </authorList>
    </citation>
    <scope>NUCLEOTIDE SEQUENCE</scope>
</reference>
<organism evidence="2">
    <name type="scientific">bioreactor metagenome</name>
    <dbReference type="NCBI Taxonomy" id="1076179"/>
    <lineage>
        <taxon>unclassified sequences</taxon>
        <taxon>metagenomes</taxon>
        <taxon>ecological metagenomes</taxon>
    </lineage>
</organism>
<proteinExistence type="predicted"/>
<feature type="transmembrane region" description="Helical" evidence="1">
    <location>
        <begin position="62"/>
        <end position="87"/>
    </location>
</feature>
<protein>
    <recommendedName>
        <fullName evidence="3">Phage protein</fullName>
    </recommendedName>
</protein>
<evidence type="ECO:0000256" key="1">
    <source>
        <dbReference type="SAM" id="Phobius"/>
    </source>
</evidence>
<gene>
    <name evidence="2" type="ORF">SDC9_36964</name>
</gene>
<accession>A0A644VHX1</accession>